<proteinExistence type="inferred from homology"/>
<dbReference type="EC" id="2.7.7.6" evidence="2 11"/>
<dbReference type="SUPFAM" id="SSF47789">
    <property type="entry name" value="C-terminal domain of RNA polymerase alpha subunit"/>
    <property type="match status" value="1"/>
</dbReference>
<dbReference type="InterPro" id="IPR011773">
    <property type="entry name" value="DNA-dir_RpoA"/>
</dbReference>
<dbReference type="HAMAP" id="MF_00059">
    <property type="entry name" value="RNApol_bact_RpoA"/>
    <property type="match status" value="1"/>
</dbReference>
<keyword evidence="4 11" id="KW-0240">DNA-directed RNA polymerase</keyword>
<comment type="domain">
    <text evidence="11">The N-terminal domain is essential for RNAP assembly and basal transcription, whereas the C-terminal domain is involved in interaction with transcriptional regulators and with upstream promoter elements.</text>
</comment>
<dbReference type="InterPro" id="IPR036643">
    <property type="entry name" value="RNApol_insert_sf"/>
</dbReference>
<dbReference type="InterPro" id="IPR036603">
    <property type="entry name" value="RBP11-like"/>
</dbReference>
<evidence type="ECO:0000256" key="3">
    <source>
        <dbReference type="ARBA" id="ARBA00015972"/>
    </source>
</evidence>
<comment type="function">
    <text evidence="11">DNA-dependent RNA polymerase catalyzes the transcription of DNA into RNA using the four ribonucleoside triphosphates as substrates.</text>
</comment>
<evidence type="ECO:0000256" key="8">
    <source>
        <dbReference type="ARBA" id="ARBA00032524"/>
    </source>
</evidence>
<dbReference type="Pfam" id="PF01000">
    <property type="entry name" value="RNA_pol_A_bac"/>
    <property type="match status" value="1"/>
</dbReference>
<dbReference type="NCBIfam" id="NF003513">
    <property type="entry name" value="PRK05182.1-2"/>
    <property type="match status" value="1"/>
</dbReference>
<dbReference type="GO" id="GO:0003899">
    <property type="term" value="F:DNA-directed RNA polymerase activity"/>
    <property type="evidence" value="ECO:0007669"/>
    <property type="project" value="UniProtKB-UniRule"/>
</dbReference>
<dbReference type="GO" id="GO:0046983">
    <property type="term" value="F:protein dimerization activity"/>
    <property type="evidence" value="ECO:0007669"/>
    <property type="project" value="InterPro"/>
</dbReference>
<dbReference type="GO" id="GO:0005737">
    <property type="term" value="C:cytoplasm"/>
    <property type="evidence" value="ECO:0007669"/>
    <property type="project" value="UniProtKB-ARBA"/>
</dbReference>
<evidence type="ECO:0000256" key="10">
    <source>
        <dbReference type="ARBA" id="ARBA00048552"/>
    </source>
</evidence>
<dbReference type="InterPro" id="IPR011262">
    <property type="entry name" value="DNA-dir_RNA_pol_insert"/>
</dbReference>
<evidence type="ECO:0000256" key="1">
    <source>
        <dbReference type="ARBA" id="ARBA00007123"/>
    </source>
</evidence>
<protein>
    <recommendedName>
        <fullName evidence="3 11">DNA-directed RNA polymerase subunit alpha</fullName>
        <shortName evidence="11">RNAP subunit alpha</shortName>
        <ecNumber evidence="2 11">2.7.7.6</ecNumber>
    </recommendedName>
    <alternativeName>
        <fullName evidence="9 11">RNA polymerase subunit alpha</fullName>
    </alternativeName>
    <alternativeName>
        <fullName evidence="8 11">Transcriptase subunit alpha</fullName>
    </alternativeName>
</protein>
<dbReference type="SUPFAM" id="SSF56553">
    <property type="entry name" value="Insert subdomain of RNA polymerase alpha subunit"/>
    <property type="match status" value="1"/>
</dbReference>
<dbReference type="NCBIfam" id="TIGR02027">
    <property type="entry name" value="rpoA"/>
    <property type="match status" value="1"/>
</dbReference>
<evidence type="ECO:0000313" key="13">
    <source>
        <dbReference type="EMBL" id="HEW46899.1"/>
    </source>
</evidence>
<evidence type="ECO:0000256" key="7">
    <source>
        <dbReference type="ARBA" id="ARBA00023163"/>
    </source>
</evidence>
<name>A0A7C2VBQ6_9AQUI</name>
<dbReference type="GO" id="GO:0003677">
    <property type="term" value="F:DNA binding"/>
    <property type="evidence" value="ECO:0007669"/>
    <property type="project" value="UniProtKB-UniRule"/>
</dbReference>
<evidence type="ECO:0000256" key="9">
    <source>
        <dbReference type="ARBA" id="ARBA00033070"/>
    </source>
</evidence>
<reference evidence="13" key="1">
    <citation type="journal article" date="2020" name="mSystems">
        <title>Genome- and Community-Level Interaction Insights into Carbon Utilization and Element Cycling Functions of Hydrothermarchaeota in Hydrothermal Sediment.</title>
        <authorList>
            <person name="Zhou Z."/>
            <person name="Liu Y."/>
            <person name="Xu W."/>
            <person name="Pan J."/>
            <person name="Luo Z.H."/>
            <person name="Li M."/>
        </authorList>
    </citation>
    <scope>NUCLEOTIDE SEQUENCE [LARGE SCALE GENOMIC DNA]</scope>
    <source>
        <strain evidence="13">SpSt-132</strain>
    </source>
</reference>
<organism evidence="13">
    <name type="scientific">Hydrogenobacter sp</name>
    <dbReference type="NCBI Taxonomy" id="2152829"/>
    <lineage>
        <taxon>Bacteria</taxon>
        <taxon>Pseudomonadati</taxon>
        <taxon>Aquificota</taxon>
        <taxon>Aquificia</taxon>
        <taxon>Aquificales</taxon>
        <taxon>Aquificaceae</taxon>
        <taxon>Hydrogenobacter</taxon>
    </lineage>
</organism>
<comment type="catalytic activity">
    <reaction evidence="10 11">
        <text>RNA(n) + a ribonucleoside 5'-triphosphate = RNA(n+1) + diphosphate</text>
        <dbReference type="Rhea" id="RHEA:21248"/>
        <dbReference type="Rhea" id="RHEA-COMP:14527"/>
        <dbReference type="Rhea" id="RHEA-COMP:17342"/>
        <dbReference type="ChEBI" id="CHEBI:33019"/>
        <dbReference type="ChEBI" id="CHEBI:61557"/>
        <dbReference type="ChEBI" id="CHEBI:140395"/>
        <dbReference type="EC" id="2.7.7.6"/>
    </reaction>
</comment>
<dbReference type="InterPro" id="IPR011260">
    <property type="entry name" value="RNAP_asu_C"/>
</dbReference>
<dbReference type="InterPro" id="IPR011263">
    <property type="entry name" value="DNA-dir_RNA_pol_RpoA/D/Rpb3"/>
</dbReference>
<dbReference type="CDD" id="cd06928">
    <property type="entry name" value="RNAP_alpha_NTD"/>
    <property type="match status" value="1"/>
</dbReference>
<evidence type="ECO:0000259" key="12">
    <source>
        <dbReference type="SMART" id="SM00662"/>
    </source>
</evidence>
<dbReference type="Pfam" id="PF03118">
    <property type="entry name" value="RNA_pol_A_CTD"/>
    <property type="match status" value="1"/>
</dbReference>
<dbReference type="EMBL" id="DSFP01000081">
    <property type="protein sequence ID" value="HEW46899.1"/>
    <property type="molecule type" value="Genomic_DNA"/>
</dbReference>
<dbReference type="Gene3D" id="1.10.150.20">
    <property type="entry name" value="5' to 3' exonuclease, C-terminal subdomain"/>
    <property type="match status" value="1"/>
</dbReference>
<keyword evidence="5 11" id="KW-0808">Transferase</keyword>
<feature type="domain" description="DNA-directed RNA polymerase RpoA/D/Rpb3-type" evidence="12">
    <location>
        <begin position="20"/>
        <end position="227"/>
    </location>
</feature>
<comment type="caution">
    <text evidence="13">The sequence shown here is derived from an EMBL/GenBank/DDBJ whole genome shotgun (WGS) entry which is preliminary data.</text>
</comment>
<accession>A0A7C2VBQ6</accession>
<feature type="region of interest" description="Alpha C-terminal domain (alpha-CTD)" evidence="11">
    <location>
        <begin position="245"/>
        <end position="317"/>
    </location>
</feature>
<evidence type="ECO:0000256" key="11">
    <source>
        <dbReference type="HAMAP-Rule" id="MF_00059"/>
    </source>
</evidence>
<comment type="similarity">
    <text evidence="1 11">Belongs to the RNA polymerase alpha chain family.</text>
</comment>
<evidence type="ECO:0000256" key="6">
    <source>
        <dbReference type="ARBA" id="ARBA00022695"/>
    </source>
</evidence>
<dbReference type="GO" id="GO:0000428">
    <property type="term" value="C:DNA-directed RNA polymerase complex"/>
    <property type="evidence" value="ECO:0007669"/>
    <property type="project" value="UniProtKB-KW"/>
</dbReference>
<dbReference type="AlphaFoldDB" id="A0A7C2VBQ6"/>
<evidence type="ECO:0000256" key="2">
    <source>
        <dbReference type="ARBA" id="ARBA00012418"/>
    </source>
</evidence>
<sequence>MLREFIFPSKVYWEERTKTYGRLVVEPLERGFGITIGNSLRRTLLSSIEGTAITAVKIYGVYHEFSSIEGVQEDTLEIIANLKKVRFKLHNADVEILYLKKKGEGVVYAKDLSLPPNVEIINPDQKILTITDPEKEINMEIRIERGFGYVPTEEMEVLGEVGWILVDADFSPVRQVAFRVEKTRVEKRSDYDRLIMEIYTDGTKTPDEVIKEAVQLIVKNFSALENISYEVPVIEEPVAVVDEFIEKLSLPIEELDVSQRALNSIKRMGITTIGDLVRLTEEDLKSTKNVGRKAINEIKEALKQMGLYLGMDIESRR</sequence>
<keyword evidence="7 11" id="KW-0804">Transcription</keyword>
<dbReference type="GO" id="GO:0006351">
    <property type="term" value="P:DNA-templated transcription"/>
    <property type="evidence" value="ECO:0007669"/>
    <property type="project" value="UniProtKB-UniRule"/>
</dbReference>
<gene>
    <name evidence="11" type="primary">rpoA</name>
    <name evidence="13" type="ORF">ENO47_09630</name>
</gene>
<dbReference type="Gene3D" id="2.170.120.12">
    <property type="entry name" value="DNA-directed RNA polymerase, insert domain"/>
    <property type="match status" value="1"/>
</dbReference>
<dbReference type="SMART" id="SM00662">
    <property type="entry name" value="RPOLD"/>
    <property type="match status" value="1"/>
</dbReference>
<evidence type="ECO:0000256" key="5">
    <source>
        <dbReference type="ARBA" id="ARBA00022679"/>
    </source>
</evidence>
<feature type="region of interest" description="Alpha N-terminal domain (alpha-NTD)" evidence="11">
    <location>
        <begin position="1"/>
        <end position="230"/>
    </location>
</feature>
<dbReference type="Gene3D" id="3.30.1360.10">
    <property type="entry name" value="RNA polymerase, RBP11-like subunit"/>
    <property type="match status" value="1"/>
</dbReference>
<dbReference type="SUPFAM" id="SSF55257">
    <property type="entry name" value="RBP11-like subunits of RNA polymerase"/>
    <property type="match status" value="1"/>
</dbReference>
<dbReference type="FunFam" id="2.170.120.12:FF:000001">
    <property type="entry name" value="DNA-directed RNA polymerase subunit alpha"/>
    <property type="match status" value="1"/>
</dbReference>
<dbReference type="NCBIfam" id="NF003519">
    <property type="entry name" value="PRK05182.2-5"/>
    <property type="match status" value="1"/>
</dbReference>
<dbReference type="Pfam" id="PF01193">
    <property type="entry name" value="RNA_pol_L"/>
    <property type="match status" value="1"/>
</dbReference>
<evidence type="ECO:0000256" key="4">
    <source>
        <dbReference type="ARBA" id="ARBA00022478"/>
    </source>
</evidence>
<keyword evidence="6 11" id="KW-0548">Nucleotidyltransferase</keyword>
<comment type="subunit">
    <text evidence="11">Homodimer. The RNAP catalytic core consists of 2 alpha, 1 beta, 1 beta' and 1 omega subunit. When a sigma factor is associated with the core the holoenzyme is formed, which can initiate transcription.</text>
</comment>